<dbReference type="GO" id="GO:0015031">
    <property type="term" value="P:protein transport"/>
    <property type="evidence" value="ECO:0007669"/>
    <property type="project" value="InterPro"/>
</dbReference>
<gene>
    <name evidence="3" type="primary">LOC113691951</name>
</gene>
<dbReference type="InterPro" id="IPR008881">
    <property type="entry name" value="Trigger_fac_ribosome-bd_bac"/>
</dbReference>
<feature type="domain" description="Trigger factor ribosome-binding bacterial" evidence="1">
    <location>
        <begin position="115"/>
        <end position="231"/>
    </location>
</feature>
<dbReference type="Gene3D" id="3.30.70.1050">
    <property type="entry name" value="Trigger factor ribosome-binding domain"/>
    <property type="match status" value="1"/>
</dbReference>
<dbReference type="GO" id="GO:0044183">
    <property type="term" value="F:protein folding chaperone"/>
    <property type="evidence" value="ECO:0007669"/>
    <property type="project" value="TreeGrafter"/>
</dbReference>
<dbReference type="PANTHER" id="PTHR30560:SF5">
    <property type="entry name" value="OS09G0515400 PROTEIN"/>
    <property type="match status" value="1"/>
</dbReference>
<dbReference type="GeneID" id="113691951"/>
<accession>A0A6P6SKW6</accession>
<dbReference type="RefSeq" id="XP_027066082.2">
    <property type="nucleotide sequence ID" value="XM_027210281.2"/>
</dbReference>
<dbReference type="Pfam" id="PF05697">
    <property type="entry name" value="Trigger_N"/>
    <property type="match status" value="1"/>
</dbReference>
<dbReference type="PANTHER" id="PTHR30560">
    <property type="entry name" value="TRIGGER FACTOR CHAPERONE AND PEPTIDYL-PROLYL CIS/TRANS ISOMERASE"/>
    <property type="match status" value="1"/>
</dbReference>
<dbReference type="OrthoDB" id="1881930at2759"/>
<sequence length="235" mass="26728">MTKRKPKSVKSREQRRGKKAMDLLAFNNQTYFHFPISKIIPPRRQRQCSANDLVLLSQFSKEECFSSNMRWKGQPVHERTKIKQLHALRVISSGLEDSQASSSQFEEFSVTPCKTNKANELKISMVVEGKRTQAIFDDVFSSMVADAQPIPGFRRVKGGKTPNIPKNILLEILGPAKVYNQVIKRIISSTISDYVQKEGLSVGKDLRVQQSFEDLEATFEPGDQFKFEAILQCQD</sequence>
<evidence type="ECO:0000313" key="3">
    <source>
        <dbReference type="RefSeq" id="XP_027066082.2"/>
    </source>
</evidence>
<protein>
    <recommendedName>
        <fullName evidence="1">Trigger factor ribosome-binding bacterial domain-containing protein</fullName>
    </recommendedName>
</protein>
<proteinExistence type="predicted"/>
<dbReference type="InterPro" id="IPR005215">
    <property type="entry name" value="Trig_fac"/>
</dbReference>
<dbReference type="GO" id="GO:0003755">
    <property type="term" value="F:peptidyl-prolyl cis-trans isomerase activity"/>
    <property type="evidence" value="ECO:0007669"/>
    <property type="project" value="UniProtKB-KW"/>
</dbReference>
<dbReference type="GO" id="GO:0051083">
    <property type="term" value="P:'de novo' cotranslational protein folding"/>
    <property type="evidence" value="ECO:0007669"/>
    <property type="project" value="TreeGrafter"/>
</dbReference>
<evidence type="ECO:0000313" key="2">
    <source>
        <dbReference type="Proteomes" id="UP001652660"/>
    </source>
</evidence>
<reference evidence="3" key="2">
    <citation type="submission" date="2025-08" db="UniProtKB">
        <authorList>
            <consortium name="RefSeq"/>
        </authorList>
    </citation>
    <scope>IDENTIFICATION</scope>
    <source>
        <tissue evidence="3">Leaves</tissue>
    </source>
</reference>
<dbReference type="GO" id="GO:0043022">
    <property type="term" value="F:ribosome binding"/>
    <property type="evidence" value="ECO:0007669"/>
    <property type="project" value="TreeGrafter"/>
</dbReference>
<dbReference type="SUPFAM" id="SSF102735">
    <property type="entry name" value="Trigger factor ribosome-binding domain"/>
    <property type="match status" value="1"/>
</dbReference>
<name>A0A6P6SKW6_COFAR</name>
<dbReference type="InterPro" id="IPR036611">
    <property type="entry name" value="Trigger_fac_ribosome-bd_sf"/>
</dbReference>
<dbReference type="Proteomes" id="UP001652660">
    <property type="component" value="Chromosome 6c"/>
</dbReference>
<dbReference type="AlphaFoldDB" id="A0A6P6SKW6"/>
<dbReference type="GO" id="GO:0043335">
    <property type="term" value="P:protein unfolding"/>
    <property type="evidence" value="ECO:0007669"/>
    <property type="project" value="TreeGrafter"/>
</dbReference>
<keyword evidence="2" id="KW-1185">Reference proteome</keyword>
<evidence type="ECO:0000259" key="1">
    <source>
        <dbReference type="Pfam" id="PF05697"/>
    </source>
</evidence>
<reference evidence="2" key="1">
    <citation type="journal article" date="2025" name="Foods">
        <title>Unveiling the Microbial Signatures of Arabica Coffee Cherries: Insights into Ripeness Specific Diversity, Functional Traits, and Implications for Quality and Safety.</title>
        <authorList>
            <consortium name="RefSeq"/>
            <person name="Tenea G.N."/>
            <person name="Cifuentes V."/>
            <person name="Reyes P."/>
            <person name="Cevallos-Vallejos M."/>
        </authorList>
    </citation>
    <scope>NUCLEOTIDE SEQUENCE [LARGE SCALE GENOMIC DNA]</scope>
</reference>
<organism evidence="2 3">
    <name type="scientific">Coffea arabica</name>
    <name type="common">Arabian coffee</name>
    <dbReference type="NCBI Taxonomy" id="13443"/>
    <lineage>
        <taxon>Eukaryota</taxon>
        <taxon>Viridiplantae</taxon>
        <taxon>Streptophyta</taxon>
        <taxon>Embryophyta</taxon>
        <taxon>Tracheophyta</taxon>
        <taxon>Spermatophyta</taxon>
        <taxon>Magnoliopsida</taxon>
        <taxon>eudicotyledons</taxon>
        <taxon>Gunneridae</taxon>
        <taxon>Pentapetalae</taxon>
        <taxon>asterids</taxon>
        <taxon>lamiids</taxon>
        <taxon>Gentianales</taxon>
        <taxon>Rubiaceae</taxon>
        <taxon>Ixoroideae</taxon>
        <taxon>Gardenieae complex</taxon>
        <taxon>Bertiereae - Coffeeae clade</taxon>
        <taxon>Coffeeae</taxon>
        <taxon>Coffea</taxon>
    </lineage>
</organism>